<keyword evidence="1 2" id="KW-0812">Transmembrane</keyword>
<dbReference type="Gene3D" id="3.90.1280.20">
    <property type="match status" value="1"/>
</dbReference>
<keyword evidence="1 2" id="KW-1133">Transmembrane helix</keyword>
<dbReference type="Proteomes" id="UP000239388">
    <property type="component" value="Unassembled WGS sequence"/>
</dbReference>
<accession>A0A2S8FWF8</accession>
<dbReference type="GO" id="GO:0016020">
    <property type="term" value="C:membrane"/>
    <property type="evidence" value="ECO:0007669"/>
    <property type="project" value="UniProtKB-UniRule"/>
</dbReference>
<dbReference type="InterPro" id="IPR002550">
    <property type="entry name" value="CNNM"/>
</dbReference>
<gene>
    <name evidence="4" type="ORF">C5Y98_12390</name>
</gene>
<dbReference type="OrthoDB" id="274143at2"/>
<feature type="transmembrane region" description="Helical" evidence="2">
    <location>
        <begin position="42"/>
        <end position="60"/>
    </location>
</feature>
<evidence type="ECO:0000259" key="3">
    <source>
        <dbReference type="PROSITE" id="PS51846"/>
    </source>
</evidence>
<evidence type="ECO:0000256" key="1">
    <source>
        <dbReference type="PROSITE-ProRule" id="PRU01193"/>
    </source>
</evidence>
<dbReference type="EMBL" id="PUIB01000013">
    <property type="protein sequence ID" value="PQO36493.1"/>
    <property type="molecule type" value="Genomic_DNA"/>
</dbReference>
<dbReference type="RefSeq" id="WP_105354584.1">
    <property type="nucleotide sequence ID" value="NZ_PUIB01000013.1"/>
</dbReference>
<dbReference type="AlphaFoldDB" id="A0A2S8FWF8"/>
<feature type="transmembrane region" description="Helical" evidence="2">
    <location>
        <begin position="92"/>
        <end position="109"/>
    </location>
</feature>
<dbReference type="PANTHER" id="PTHR43099:SF5">
    <property type="entry name" value="HLYC_CORC FAMILY TRANSPORTER"/>
    <property type="match status" value="1"/>
</dbReference>
<dbReference type="Gene3D" id="3.10.580.10">
    <property type="entry name" value="CBS-domain"/>
    <property type="match status" value="1"/>
</dbReference>
<dbReference type="PROSITE" id="PS51846">
    <property type="entry name" value="CNNM"/>
    <property type="match status" value="1"/>
</dbReference>
<dbReference type="PANTHER" id="PTHR43099">
    <property type="entry name" value="UPF0053 PROTEIN YRKA"/>
    <property type="match status" value="1"/>
</dbReference>
<reference evidence="4 5" key="1">
    <citation type="submission" date="2018-02" db="EMBL/GenBank/DDBJ databases">
        <title>Comparative genomes isolates from brazilian mangrove.</title>
        <authorList>
            <person name="Araujo J.E."/>
            <person name="Taketani R.G."/>
            <person name="Silva M.C.P."/>
            <person name="Loureco M.V."/>
            <person name="Andreote F.D."/>
        </authorList>
    </citation>
    <scope>NUCLEOTIDE SEQUENCE [LARGE SCALE GENOMIC DNA]</scope>
    <source>
        <strain evidence="4 5">NAP PRIS-MGV</strain>
    </source>
</reference>
<keyword evidence="1 2" id="KW-0472">Membrane</keyword>
<organism evidence="4 5">
    <name type="scientific">Blastopirellula marina</name>
    <dbReference type="NCBI Taxonomy" id="124"/>
    <lineage>
        <taxon>Bacteria</taxon>
        <taxon>Pseudomonadati</taxon>
        <taxon>Planctomycetota</taxon>
        <taxon>Planctomycetia</taxon>
        <taxon>Pirellulales</taxon>
        <taxon>Pirellulaceae</taxon>
        <taxon>Blastopirellula</taxon>
    </lineage>
</organism>
<sequence length="322" mass="34986">MIWVVGLFFFSVFLSAFFSGTETGFYRVTRIRLVLDALDGRFLAKFLLFLTNHPALFVATTLIGNNLANYLVSLSIVLAAGAFFPGNSTAELLLPTLLAPVLFVYGESLPKNLFFHAPNTLLLRGSPLFFLCTILFAPFSAVLWVLGQGLQWLLGESPTQVRLQLARKELEDVLEEGGEAGLLNAGQRRLAQGLFAVANHSVGALATPLTRTHVAILGADKKGTLAYAKKNKVSVLPVAKSQADKSDLIGYVRTCDLILTPDQRIRSYRVLPVVAGSDTQIAALLRMQSSGESMAVVKARDGKTLGIVTLDQLMRPILYSES</sequence>
<dbReference type="SUPFAM" id="SSF54631">
    <property type="entry name" value="CBS-domain pair"/>
    <property type="match status" value="1"/>
</dbReference>
<protein>
    <submittedName>
        <fullName evidence="4">Hemolysin protein</fullName>
    </submittedName>
</protein>
<feature type="domain" description="CNNM transmembrane" evidence="3">
    <location>
        <begin position="1"/>
        <end position="187"/>
    </location>
</feature>
<evidence type="ECO:0000313" key="4">
    <source>
        <dbReference type="EMBL" id="PQO36493.1"/>
    </source>
</evidence>
<evidence type="ECO:0000313" key="5">
    <source>
        <dbReference type="Proteomes" id="UP000239388"/>
    </source>
</evidence>
<dbReference type="InterPro" id="IPR051676">
    <property type="entry name" value="UPF0053_domain"/>
</dbReference>
<proteinExistence type="predicted"/>
<dbReference type="InterPro" id="IPR046342">
    <property type="entry name" value="CBS_dom_sf"/>
</dbReference>
<comment type="caution">
    <text evidence="4">The sequence shown here is derived from an EMBL/GenBank/DDBJ whole genome shotgun (WGS) entry which is preliminary data.</text>
</comment>
<name>A0A2S8FWF8_9BACT</name>
<dbReference type="Pfam" id="PF01595">
    <property type="entry name" value="CNNM"/>
    <property type="match status" value="1"/>
</dbReference>
<evidence type="ECO:0000256" key="2">
    <source>
        <dbReference type="SAM" id="Phobius"/>
    </source>
</evidence>
<feature type="transmembrane region" description="Helical" evidence="2">
    <location>
        <begin position="121"/>
        <end position="146"/>
    </location>
</feature>